<organism evidence="1 2">
    <name type="scientific">Galbibacter orientalis DSM 19592</name>
    <dbReference type="NCBI Taxonomy" id="926559"/>
    <lineage>
        <taxon>Bacteria</taxon>
        <taxon>Pseudomonadati</taxon>
        <taxon>Bacteroidota</taxon>
        <taxon>Flavobacteriia</taxon>
        <taxon>Flavobacteriales</taxon>
        <taxon>Flavobacteriaceae</taxon>
        <taxon>Galbibacter</taxon>
    </lineage>
</organism>
<dbReference type="OrthoDB" id="1452750at2"/>
<name>I3CA83_9FLAO</name>
<dbReference type="HOGENOM" id="CLU_1641492_0_0_10"/>
<evidence type="ECO:0000313" key="2">
    <source>
        <dbReference type="Proteomes" id="UP000004690"/>
    </source>
</evidence>
<dbReference type="SUPFAM" id="SSF48452">
    <property type="entry name" value="TPR-like"/>
    <property type="match status" value="1"/>
</dbReference>
<sequence>MNSEEIGKQMIYELENDLELYLTHCKNNYVKYVKVAQVIFKDIYDKMNLFDYSKSNPADINYKAKELQKVNELETEIDVLQEAIYSEIYTPWTYERLAIIYIKQKEFEKAYKVCMKWFELDYWKLPNTSDGSLRILKRINNLEKKLNIFNKLRKYKGYYLI</sequence>
<reference evidence="1 2" key="1">
    <citation type="submission" date="2012-02" db="EMBL/GenBank/DDBJ databases">
        <title>Improved High-Quality Draft genome of Joostella marina DSM 19592.</title>
        <authorList>
            <consortium name="US DOE Joint Genome Institute (JGI-PGF)"/>
            <person name="Lucas S."/>
            <person name="Copeland A."/>
            <person name="Lapidus A."/>
            <person name="Bruce D."/>
            <person name="Goodwin L."/>
            <person name="Pitluck S."/>
            <person name="Peters L."/>
            <person name="Chertkov O."/>
            <person name="Ovchinnikova G."/>
            <person name="Kyrpides N."/>
            <person name="Mavromatis K."/>
            <person name="Detter J.C."/>
            <person name="Han C."/>
            <person name="Land M."/>
            <person name="Hauser L."/>
            <person name="Markowitz V."/>
            <person name="Cheng J.-F."/>
            <person name="Hugenholtz P."/>
            <person name="Woyke T."/>
            <person name="Wu D."/>
            <person name="Tindall B."/>
            <person name="Brambilla E."/>
            <person name="Klenk H.-P."/>
            <person name="Eisen J.A."/>
        </authorList>
    </citation>
    <scope>NUCLEOTIDE SEQUENCE [LARGE SCALE GENOMIC DNA]</scope>
    <source>
        <strain evidence="1 2">DSM 19592</strain>
    </source>
</reference>
<gene>
    <name evidence="1" type="ORF">JoomaDRAFT_3588</name>
</gene>
<dbReference type="AlphaFoldDB" id="I3CA83"/>
<dbReference type="EMBL" id="JH651379">
    <property type="protein sequence ID" value="EIJ40526.1"/>
    <property type="molecule type" value="Genomic_DNA"/>
</dbReference>
<proteinExistence type="predicted"/>
<keyword evidence="2" id="KW-1185">Reference proteome</keyword>
<evidence type="ECO:0008006" key="3">
    <source>
        <dbReference type="Google" id="ProtNLM"/>
    </source>
</evidence>
<evidence type="ECO:0000313" key="1">
    <source>
        <dbReference type="EMBL" id="EIJ40526.1"/>
    </source>
</evidence>
<dbReference type="Gene3D" id="1.25.40.10">
    <property type="entry name" value="Tetratricopeptide repeat domain"/>
    <property type="match status" value="1"/>
</dbReference>
<dbReference type="InterPro" id="IPR011990">
    <property type="entry name" value="TPR-like_helical_dom_sf"/>
</dbReference>
<dbReference type="RefSeq" id="WP_008614896.1">
    <property type="nucleotide sequence ID" value="NZ_JH651379.1"/>
</dbReference>
<accession>I3CA83</accession>
<protein>
    <recommendedName>
        <fullName evidence="3">Tetratricopeptide repeat protein</fullName>
    </recommendedName>
</protein>
<dbReference type="Proteomes" id="UP000004690">
    <property type="component" value="Unassembled WGS sequence"/>
</dbReference>